<evidence type="ECO:0000256" key="10">
    <source>
        <dbReference type="ARBA" id="ARBA00023133"/>
    </source>
</evidence>
<evidence type="ECO:0000256" key="7">
    <source>
        <dbReference type="ARBA" id="ARBA00022630"/>
    </source>
</evidence>
<evidence type="ECO:0000256" key="2">
    <source>
        <dbReference type="ARBA" id="ARBA00001974"/>
    </source>
</evidence>
<dbReference type="InterPro" id="IPR004572">
    <property type="entry name" value="Protoporphyrinogen_oxidase"/>
</dbReference>
<proteinExistence type="inferred from homology"/>
<dbReference type="SUPFAM" id="SSF51905">
    <property type="entry name" value="FAD/NAD(P)-binding domain"/>
    <property type="match status" value="1"/>
</dbReference>
<reference evidence="14 15" key="1">
    <citation type="journal article" date="2014" name="Genome Announc.">
        <title>Draft Genome Sequence of Paenibacillus pini JCM 16418T, Isolated from the Rhizosphere of Pine Tree.</title>
        <authorList>
            <person name="Yuki M."/>
            <person name="Oshima K."/>
            <person name="Suda W."/>
            <person name="Oshida Y."/>
            <person name="Kitamura K."/>
            <person name="Iida Y."/>
            <person name="Hattori M."/>
            <person name="Ohkuma M."/>
        </authorList>
    </citation>
    <scope>NUCLEOTIDE SEQUENCE [LARGE SCALE GENOMIC DNA]</scope>
    <source>
        <strain evidence="14 15">JCM 16418</strain>
    </source>
</reference>
<comment type="subcellular location">
    <subcellularLocation>
        <location evidence="11">Cytoplasm</location>
    </subcellularLocation>
</comment>
<evidence type="ECO:0000256" key="8">
    <source>
        <dbReference type="ARBA" id="ARBA00022827"/>
    </source>
</evidence>
<feature type="domain" description="Amine oxidase" evidence="13">
    <location>
        <begin position="19"/>
        <end position="465"/>
    </location>
</feature>
<organism evidence="14 15">
    <name type="scientific">Paenibacillus pini JCM 16418</name>
    <dbReference type="NCBI Taxonomy" id="1236976"/>
    <lineage>
        <taxon>Bacteria</taxon>
        <taxon>Bacillati</taxon>
        <taxon>Bacillota</taxon>
        <taxon>Bacilli</taxon>
        <taxon>Bacillales</taxon>
        <taxon>Paenibacillaceae</taxon>
        <taxon>Paenibacillus</taxon>
    </lineage>
</organism>
<keyword evidence="11" id="KW-0963">Cytoplasm</keyword>
<comment type="caution">
    <text evidence="14">The sequence shown here is derived from an EMBL/GenBank/DDBJ whole genome shotgun (WGS) entry which is preliminary data.</text>
</comment>
<comment type="cofactor">
    <cofactor evidence="2 11">
        <name>FAD</name>
        <dbReference type="ChEBI" id="CHEBI:57692"/>
    </cofactor>
</comment>
<keyword evidence="8 11" id="KW-0274">FAD</keyword>
<dbReference type="STRING" id="1236976.JCM16418_4629"/>
<keyword evidence="7 11" id="KW-0285">Flavoprotein</keyword>
<dbReference type="Pfam" id="PF01593">
    <property type="entry name" value="Amino_oxidase"/>
    <property type="match status" value="1"/>
</dbReference>
<dbReference type="GO" id="GO:0004729">
    <property type="term" value="F:oxygen-dependent protoporphyrinogen oxidase activity"/>
    <property type="evidence" value="ECO:0007669"/>
    <property type="project" value="UniProtKB-UniRule"/>
</dbReference>
<comment type="similarity">
    <text evidence="4 11">Belongs to the protoporphyrinogen/coproporphyrinogen oxidase family. Coproporphyrinogen III oxidase subfamily.</text>
</comment>
<dbReference type="Gene3D" id="1.10.3110.10">
    <property type="entry name" value="protoporphyrinogen ix oxidase, domain 3"/>
    <property type="match status" value="1"/>
</dbReference>
<comment type="function">
    <text evidence="11">Involved in coproporphyrin-dependent heme b biosynthesis. Catalyzes the oxidation of coproporphyrinogen III to coproporphyrin III.</text>
</comment>
<protein>
    <recommendedName>
        <fullName evidence="6 11">Coproporphyrinogen III oxidase</fullName>
        <ecNumber evidence="5 11">1.3.3.15</ecNumber>
    </recommendedName>
</protein>
<dbReference type="NCBIfam" id="NF009081">
    <property type="entry name" value="PRK12416.1"/>
    <property type="match status" value="1"/>
</dbReference>
<name>W7Z0D9_9BACL</name>
<dbReference type="NCBIfam" id="TIGR00562">
    <property type="entry name" value="proto_IX_ox"/>
    <property type="match status" value="1"/>
</dbReference>
<keyword evidence="15" id="KW-1185">Reference proteome</keyword>
<dbReference type="Gene3D" id="3.50.50.60">
    <property type="entry name" value="FAD/NAD(P)-binding domain"/>
    <property type="match status" value="1"/>
</dbReference>
<evidence type="ECO:0000256" key="6">
    <source>
        <dbReference type="ARBA" id="ARBA00019046"/>
    </source>
</evidence>
<evidence type="ECO:0000256" key="5">
    <source>
        <dbReference type="ARBA" id="ARBA00012402"/>
    </source>
</evidence>
<evidence type="ECO:0000256" key="4">
    <source>
        <dbReference type="ARBA" id="ARBA00008310"/>
    </source>
</evidence>
<sequence length="471" mass="51906">MVKAGVANLETIVVIGGGITGLSTAYYLEKKLKNRNLEANIVLVEANDMLGGKIRTVSAGEFIMETGADSIVTRKTNVAPLIEELSLQDQVVYNGTGVSFIYTEGELKQIPKDAVFGIPLSIESLAKTELISAEGKVEALKDLYTPNETFTKNDSVGAFLETFLGKELVEKQISPVLSGVYSGKLSDLTIASTLPYLIDYKNEYGSIIKGLSENKAKFQGSGDKKFMSFQTGVSALIDSLEEHLQETEIIKGVQAEKIDKHGELYHVTLANGRMLETSFVVLGTMHSVAQSLLKDQELDEDFSKLRNSSLISVYLGFDTPDHELPADGTGYITADNSDLMCNACTWTSRKWEHTSEHKRLLVRLFYKSSGSHYNKLIKLSEEELLEVALQDVEKSLGITGKPLTYDVTKWHETMPNYHKTHHQIVESLEQNMAVHYPNVLLAGCSYYGVGIPDCIASGEKTAEKIVDQLAK</sequence>
<evidence type="ECO:0000256" key="3">
    <source>
        <dbReference type="ARBA" id="ARBA00004744"/>
    </source>
</evidence>
<accession>W7Z0D9</accession>
<dbReference type="EC" id="1.3.3.15" evidence="5 11"/>
<dbReference type="PANTHER" id="PTHR42923">
    <property type="entry name" value="PROTOPORPHYRINOGEN OXIDASE"/>
    <property type="match status" value="1"/>
</dbReference>
<dbReference type="SUPFAM" id="SSF54373">
    <property type="entry name" value="FAD-linked reductases, C-terminal domain"/>
    <property type="match status" value="1"/>
</dbReference>
<evidence type="ECO:0000256" key="12">
    <source>
        <dbReference type="SAM" id="Phobius"/>
    </source>
</evidence>
<evidence type="ECO:0000256" key="1">
    <source>
        <dbReference type="ARBA" id="ARBA00001755"/>
    </source>
</evidence>
<dbReference type="GO" id="GO:0005737">
    <property type="term" value="C:cytoplasm"/>
    <property type="evidence" value="ECO:0007669"/>
    <property type="project" value="UniProtKB-SubCell"/>
</dbReference>
<feature type="transmembrane region" description="Helical" evidence="12">
    <location>
        <begin position="6"/>
        <end position="28"/>
    </location>
</feature>
<keyword evidence="12" id="KW-1133">Transmembrane helix</keyword>
<evidence type="ECO:0000313" key="14">
    <source>
        <dbReference type="EMBL" id="GAF10426.1"/>
    </source>
</evidence>
<keyword evidence="10 11" id="KW-0350">Heme biosynthesis</keyword>
<evidence type="ECO:0000256" key="11">
    <source>
        <dbReference type="RuleBase" id="RU364052"/>
    </source>
</evidence>
<dbReference type="EMBL" id="BAVZ01000023">
    <property type="protein sequence ID" value="GAF10426.1"/>
    <property type="molecule type" value="Genomic_DNA"/>
</dbReference>
<dbReference type="GO" id="GO:0006783">
    <property type="term" value="P:heme biosynthetic process"/>
    <property type="evidence" value="ECO:0007669"/>
    <property type="project" value="UniProtKB-UniRule"/>
</dbReference>
<dbReference type="eggNOG" id="COG1232">
    <property type="taxonomic scope" value="Bacteria"/>
</dbReference>
<dbReference type="AlphaFoldDB" id="W7Z0D9"/>
<dbReference type="Proteomes" id="UP000019364">
    <property type="component" value="Unassembled WGS sequence"/>
</dbReference>
<dbReference type="InterPro" id="IPR050464">
    <property type="entry name" value="Zeta_carotene_desat/Oxidored"/>
</dbReference>
<dbReference type="InterPro" id="IPR036188">
    <property type="entry name" value="FAD/NAD-bd_sf"/>
</dbReference>
<dbReference type="PANTHER" id="PTHR42923:SF3">
    <property type="entry name" value="PROTOPORPHYRINOGEN OXIDASE"/>
    <property type="match status" value="1"/>
</dbReference>
<dbReference type="Gene3D" id="3.90.660.20">
    <property type="entry name" value="Protoporphyrinogen oxidase, mitochondrial, domain 2"/>
    <property type="match status" value="1"/>
</dbReference>
<evidence type="ECO:0000313" key="15">
    <source>
        <dbReference type="Proteomes" id="UP000019364"/>
    </source>
</evidence>
<gene>
    <name evidence="14" type="ORF">JCM16418_4629</name>
</gene>
<keyword evidence="9 11" id="KW-0560">Oxidoreductase</keyword>
<keyword evidence="12" id="KW-0812">Transmembrane</keyword>
<comment type="pathway">
    <text evidence="3 11">Porphyrin-containing compound metabolism; protoheme biosynthesis.</text>
</comment>
<evidence type="ECO:0000256" key="9">
    <source>
        <dbReference type="ARBA" id="ARBA00023002"/>
    </source>
</evidence>
<dbReference type="UniPathway" id="UPA00252"/>
<keyword evidence="12" id="KW-0472">Membrane</keyword>
<comment type="catalytic activity">
    <reaction evidence="1">
        <text>coproporphyrinogen III + 3 O2 = coproporphyrin III + 3 H2O2</text>
        <dbReference type="Rhea" id="RHEA:43436"/>
        <dbReference type="ChEBI" id="CHEBI:15379"/>
        <dbReference type="ChEBI" id="CHEBI:16240"/>
        <dbReference type="ChEBI" id="CHEBI:57309"/>
        <dbReference type="ChEBI" id="CHEBI:131725"/>
        <dbReference type="EC" id="1.3.3.15"/>
    </reaction>
    <physiologicalReaction direction="left-to-right" evidence="1">
        <dbReference type="Rhea" id="RHEA:43437"/>
    </physiologicalReaction>
</comment>
<dbReference type="InterPro" id="IPR002937">
    <property type="entry name" value="Amino_oxidase"/>
</dbReference>
<evidence type="ECO:0000259" key="13">
    <source>
        <dbReference type="Pfam" id="PF01593"/>
    </source>
</evidence>